<dbReference type="Pfam" id="PF00276">
    <property type="entry name" value="Ribosomal_L23"/>
    <property type="match status" value="1"/>
</dbReference>
<comment type="subunit">
    <text evidence="4">Part of the 50S ribosomal subunit. Contacts protein L29, and trigger factor when it is bound to the ribosome.</text>
</comment>
<keyword evidence="4" id="KW-0694">RNA-binding</keyword>
<dbReference type="GO" id="GO:1990904">
    <property type="term" value="C:ribonucleoprotein complex"/>
    <property type="evidence" value="ECO:0007669"/>
    <property type="project" value="UniProtKB-KW"/>
</dbReference>
<name>A0A1F5EDG4_9BACT</name>
<dbReference type="InterPro" id="IPR013025">
    <property type="entry name" value="Ribosomal_uL23-like"/>
</dbReference>
<comment type="caution">
    <text evidence="5">The sequence shown here is derived from an EMBL/GenBank/DDBJ whole genome shotgun (WGS) entry which is preliminary data.</text>
</comment>
<evidence type="ECO:0000256" key="4">
    <source>
        <dbReference type="HAMAP-Rule" id="MF_01369"/>
    </source>
</evidence>
<dbReference type="GO" id="GO:0006412">
    <property type="term" value="P:translation"/>
    <property type="evidence" value="ECO:0007669"/>
    <property type="project" value="UniProtKB-UniRule"/>
</dbReference>
<dbReference type="EMBL" id="MEZV01000057">
    <property type="protein sequence ID" value="OGD65452.1"/>
    <property type="molecule type" value="Genomic_DNA"/>
</dbReference>
<comment type="function">
    <text evidence="4">One of the early assembly proteins it binds 23S rRNA. One of the proteins that surrounds the polypeptide exit tunnel on the outside of the ribosome. Forms the main docking site for trigger factor binding to the ribosome.</text>
</comment>
<dbReference type="GO" id="GO:0005840">
    <property type="term" value="C:ribosome"/>
    <property type="evidence" value="ECO:0007669"/>
    <property type="project" value="UniProtKB-KW"/>
</dbReference>
<keyword evidence="4" id="KW-0699">rRNA-binding</keyword>
<gene>
    <name evidence="4" type="primary">rplW</name>
    <name evidence="5" type="ORF">A3F08_00300</name>
</gene>
<keyword evidence="2 4" id="KW-0689">Ribosomal protein</keyword>
<proteinExistence type="inferred from homology"/>
<keyword evidence="3 4" id="KW-0687">Ribonucleoprotein</keyword>
<dbReference type="GO" id="GO:0019843">
    <property type="term" value="F:rRNA binding"/>
    <property type="evidence" value="ECO:0007669"/>
    <property type="project" value="UniProtKB-UniRule"/>
</dbReference>
<dbReference type="Gene3D" id="3.30.70.330">
    <property type="match status" value="1"/>
</dbReference>
<dbReference type="GO" id="GO:0003735">
    <property type="term" value="F:structural constituent of ribosome"/>
    <property type="evidence" value="ECO:0007669"/>
    <property type="project" value="InterPro"/>
</dbReference>
<dbReference type="NCBIfam" id="NF004363">
    <property type="entry name" value="PRK05738.2-4"/>
    <property type="match status" value="1"/>
</dbReference>
<evidence type="ECO:0000313" key="6">
    <source>
        <dbReference type="Proteomes" id="UP000176451"/>
    </source>
</evidence>
<dbReference type="InterPro" id="IPR012678">
    <property type="entry name" value="Ribosomal_uL23/eL15/eS24_sf"/>
</dbReference>
<dbReference type="HAMAP" id="MF_01369_B">
    <property type="entry name" value="Ribosomal_uL23_B"/>
    <property type="match status" value="1"/>
</dbReference>
<dbReference type="STRING" id="1797469.A3F08_00300"/>
<accession>A0A1F5EDG4</accession>
<dbReference type="AlphaFoldDB" id="A0A1F5EDG4"/>
<organism evidence="5 6">
    <name type="scientific">Candidatus Berkelbacteria bacterium RIFCSPHIGHO2_12_FULL_36_9</name>
    <dbReference type="NCBI Taxonomy" id="1797469"/>
    <lineage>
        <taxon>Bacteria</taxon>
        <taxon>Candidatus Berkelbacteria</taxon>
    </lineage>
</organism>
<evidence type="ECO:0000313" key="5">
    <source>
        <dbReference type="EMBL" id="OGD65452.1"/>
    </source>
</evidence>
<sequence>MKEIILKPVITEKSMSGTSMGRYAFKVKNNANKIEIKKVIKEVYKVDPISVNIINMKGKEKKWRGRTSGKTSDWKKAIITIKKGQKIAGFEVK</sequence>
<dbReference type="InterPro" id="IPR012677">
    <property type="entry name" value="Nucleotide-bd_a/b_plait_sf"/>
</dbReference>
<evidence type="ECO:0000256" key="2">
    <source>
        <dbReference type="ARBA" id="ARBA00022980"/>
    </source>
</evidence>
<protein>
    <recommendedName>
        <fullName evidence="4">Large ribosomal subunit protein uL23</fullName>
    </recommendedName>
</protein>
<comment type="similarity">
    <text evidence="1 4">Belongs to the universal ribosomal protein uL23 family.</text>
</comment>
<dbReference type="SUPFAM" id="SSF54189">
    <property type="entry name" value="Ribosomal proteins S24e, L23 and L15e"/>
    <property type="match status" value="1"/>
</dbReference>
<dbReference type="Proteomes" id="UP000176451">
    <property type="component" value="Unassembled WGS sequence"/>
</dbReference>
<evidence type="ECO:0000256" key="3">
    <source>
        <dbReference type="ARBA" id="ARBA00023274"/>
    </source>
</evidence>
<reference evidence="5 6" key="1">
    <citation type="journal article" date="2016" name="Nat. Commun.">
        <title>Thousands of microbial genomes shed light on interconnected biogeochemical processes in an aquifer system.</title>
        <authorList>
            <person name="Anantharaman K."/>
            <person name="Brown C.T."/>
            <person name="Hug L.A."/>
            <person name="Sharon I."/>
            <person name="Castelle C.J."/>
            <person name="Probst A.J."/>
            <person name="Thomas B.C."/>
            <person name="Singh A."/>
            <person name="Wilkins M.J."/>
            <person name="Karaoz U."/>
            <person name="Brodie E.L."/>
            <person name="Williams K.H."/>
            <person name="Hubbard S.S."/>
            <person name="Banfield J.F."/>
        </authorList>
    </citation>
    <scope>NUCLEOTIDE SEQUENCE [LARGE SCALE GENOMIC DNA]</scope>
</reference>
<evidence type="ECO:0000256" key="1">
    <source>
        <dbReference type="ARBA" id="ARBA00006700"/>
    </source>
</evidence>